<evidence type="ECO:0000256" key="1">
    <source>
        <dbReference type="ARBA" id="ARBA00023015"/>
    </source>
</evidence>
<keyword evidence="5" id="KW-1185">Reference proteome</keyword>
<name>A0ABQ5J7T6_9ASTR</name>
<evidence type="ECO:0000256" key="2">
    <source>
        <dbReference type="ARBA" id="ARBA00023163"/>
    </source>
</evidence>
<dbReference type="PANTHER" id="PTHR31636">
    <property type="entry name" value="OSJNBA0084A10.13 PROTEIN-RELATED"/>
    <property type="match status" value="1"/>
</dbReference>
<keyword evidence="2" id="KW-0804">Transcription</keyword>
<evidence type="ECO:0000313" key="4">
    <source>
        <dbReference type="EMBL" id="GJU07244.1"/>
    </source>
</evidence>
<comment type="similarity">
    <text evidence="3">Belongs to the GRAS family.</text>
</comment>
<dbReference type="EMBL" id="BQNB010021519">
    <property type="protein sequence ID" value="GJU07244.1"/>
    <property type="molecule type" value="Genomic_DNA"/>
</dbReference>
<reference evidence="4" key="2">
    <citation type="submission" date="2022-01" db="EMBL/GenBank/DDBJ databases">
        <authorList>
            <person name="Yamashiro T."/>
            <person name="Shiraishi A."/>
            <person name="Satake H."/>
            <person name="Nakayama K."/>
        </authorList>
    </citation>
    <scope>NUCLEOTIDE SEQUENCE</scope>
</reference>
<reference evidence="4" key="1">
    <citation type="journal article" date="2022" name="Int. J. Mol. Sci.">
        <title>Draft Genome of Tanacetum Coccineum: Genomic Comparison of Closely Related Tanacetum-Family Plants.</title>
        <authorList>
            <person name="Yamashiro T."/>
            <person name="Shiraishi A."/>
            <person name="Nakayama K."/>
            <person name="Satake H."/>
        </authorList>
    </citation>
    <scope>NUCLEOTIDE SEQUENCE</scope>
</reference>
<accession>A0ABQ5J7T6</accession>
<comment type="caution">
    <text evidence="3">Lacks conserved residue(s) required for the propagation of feature annotation.</text>
</comment>
<keyword evidence="1" id="KW-0805">Transcription regulation</keyword>
<dbReference type="Pfam" id="PF03514">
    <property type="entry name" value="GRAS"/>
    <property type="match status" value="2"/>
</dbReference>
<comment type="caution">
    <text evidence="4">The sequence shown here is derived from an EMBL/GenBank/DDBJ whole genome shotgun (WGS) entry which is preliminary data.</text>
</comment>
<organism evidence="4 5">
    <name type="scientific">Tanacetum coccineum</name>
    <dbReference type="NCBI Taxonomy" id="301880"/>
    <lineage>
        <taxon>Eukaryota</taxon>
        <taxon>Viridiplantae</taxon>
        <taxon>Streptophyta</taxon>
        <taxon>Embryophyta</taxon>
        <taxon>Tracheophyta</taxon>
        <taxon>Spermatophyta</taxon>
        <taxon>Magnoliopsida</taxon>
        <taxon>eudicotyledons</taxon>
        <taxon>Gunneridae</taxon>
        <taxon>Pentapetalae</taxon>
        <taxon>asterids</taxon>
        <taxon>campanulids</taxon>
        <taxon>Asterales</taxon>
        <taxon>Asteraceae</taxon>
        <taxon>Asteroideae</taxon>
        <taxon>Anthemideae</taxon>
        <taxon>Anthemidinae</taxon>
        <taxon>Tanacetum</taxon>
    </lineage>
</organism>
<protein>
    <submittedName>
        <fullName evidence="4">Scarecrow-like protein 30</fullName>
    </submittedName>
</protein>
<proteinExistence type="inferred from homology"/>
<feature type="region of interest" description="Leucine repeat I (LRI)" evidence="3">
    <location>
        <begin position="23"/>
        <end position="83"/>
    </location>
</feature>
<dbReference type="InterPro" id="IPR005202">
    <property type="entry name" value="TF_GRAS"/>
</dbReference>
<evidence type="ECO:0000256" key="3">
    <source>
        <dbReference type="PROSITE-ProRule" id="PRU01191"/>
    </source>
</evidence>
<dbReference type="Proteomes" id="UP001151760">
    <property type="component" value="Unassembled WGS sequence"/>
</dbReference>
<evidence type="ECO:0000313" key="5">
    <source>
        <dbReference type="Proteomes" id="UP001151760"/>
    </source>
</evidence>
<dbReference type="PROSITE" id="PS50985">
    <property type="entry name" value="GRAS"/>
    <property type="match status" value="1"/>
</dbReference>
<sequence>MNEVSKRGRPQGKKNAITQDLVVDLRDLLIQCAQEIINYNHSSAYEVLKKIKQHCNQHGDSTEGLAHYFVMAVEARLAGTGAEVYREASLKKISRAHILKAYHSYLMVCPFHRMSFVFETWWPTHAPDYWYKPSTTEVPPSRVEETDGNELTVVNSVKRLRNILDEMVIESSPRDTVLQLIRQINPDMFVLGILNGAYNAPFLLNRLNTYATNSPLKL</sequence>
<gene>
    <name evidence="4" type="ORF">Tco_1123674</name>
</gene>